<dbReference type="STRING" id="1805209.AUJ73_04435"/>
<evidence type="ECO:0000256" key="2">
    <source>
        <dbReference type="ARBA" id="ARBA00009721"/>
    </source>
</evidence>
<dbReference type="EMBL" id="MNUY01000070">
    <property type="protein sequence ID" value="OIO13058.1"/>
    <property type="molecule type" value="Genomic_DNA"/>
</dbReference>
<dbReference type="InterPro" id="IPR001597">
    <property type="entry name" value="ArAA_b-elim_lyase/Thr_aldolase"/>
</dbReference>
<dbReference type="InterPro" id="IPR015424">
    <property type="entry name" value="PyrdxlP-dep_Trfase"/>
</dbReference>
<dbReference type="Gene3D" id="3.90.1150.10">
    <property type="entry name" value="Aspartate Aminotransferase, domain 1"/>
    <property type="match status" value="1"/>
</dbReference>
<comment type="similarity">
    <text evidence="2">Belongs to the beta-eliminating lyase family.</text>
</comment>
<comment type="cofactor">
    <cofactor evidence="1">
        <name>pyridoxal 5'-phosphate</name>
        <dbReference type="ChEBI" id="CHEBI:597326"/>
    </cofactor>
</comment>
<evidence type="ECO:0000256" key="3">
    <source>
        <dbReference type="ARBA" id="ARBA00022898"/>
    </source>
</evidence>
<comment type="caution">
    <text evidence="5">The sequence shown here is derived from an EMBL/GenBank/DDBJ whole genome shotgun (WGS) entry which is preliminary data.</text>
</comment>
<dbReference type="PANTHER" id="PTHR32325">
    <property type="entry name" value="BETA-ELIMINATING LYASE-LIKE PROTEIN-RELATED"/>
    <property type="match status" value="1"/>
</dbReference>
<name>A0A1J4TMM9_9BACT</name>
<organism evidence="5 6">
    <name type="scientific">Candidatus Gottesmanbacteria bacterium CG1_02_37_22</name>
    <dbReference type="NCBI Taxonomy" id="1805209"/>
    <lineage>
        <taxon>Bacteria</taxon>
        <taxon>Candidatus Gottesmaniibacteriota</taxon>
    </lineage>
</organism>
<dbReference type="Pfam" id="PF01212">
    <property type="entry name" value="Beta_elim_lyase"/>
    <property type="match status" value="1"/>
</dbReference>
<evidence type="ECO:0000313" key="6">
    <source>
        <dbReference type="Proteomes" id="UP000183120"/>
    </source>
</evidence>
<keyword evidence="3" id="KW-0663">Pyridoxal phosphate</keyword>
<dbReference type="Gene3D" id="3.40.640.10">
    <property type="entry name" value="Type I PLP-dependent aspartate aminotransferase-like (Major domain)"/>
    <property type="match status" value="1"/>
</dbReference>
<dbReference type="GO" id="GO:0016829">
    <property type="term" value="F:lyase activity"/>
    <property type="evidence" value="ECO:0007669"/>
    <property type="project" value="InterPro"/>
</dbReference>
<evidence type="ECO:0000259" key="4">
    <source>
        <dbReference type="Pfam" id="PF01212"/>
    </source>
</evidence>
<dbReference type="InterPro" id="IPR015422">
    <property type="entry name" value="PyrdxlP-dep_Trfase_small"/>
</dbReference>
<dbReference type="Proteomes" id="UP000183120">
    <property type="component" value="Unassembled WGS sequence"/>
</dbReference>
<accession>A0A1J4TMM9</accession>
<reference evidence="5 6" key="1">
    <citation type="journal article" date="2016" name="Environ. Microbiol.">
        <title>Genomic resolution of a cold subsurface aquifer community provides metabolic insights for novel microbes adapted to high CO concentrations.</title>
        <authorList>
            <person name="Probst A.J."/>
            <person name="Castelle C.J."/>
            <person name="Singh A."/>
            <person name="Brown C.T."/>
            <person name="Anantharaman K."/>
            <person name="Sharon I."/>
            <person name="Hug L.A."/>
            <person name="Burstein D."/>
            <person name="Emerson J.B."/>
            <person name="Thomas B.C."/>
            <person name="Banfield J.F."/>
        </authorList>
    </citation>
    <scope>NUCLEOTIDE SEQUENCE [LARGE SCALE GENOMIC DNA]</scope>
    <source>
        <strain evidence="5">CG1_02_37_22</strain>
    </source>
</reference>
<sequence length="489" mass="55653">MEESFPIKSRPYFNHSVEFKKISTSKERAEMLDRVGLNVFFFPSEMITGCDFLSDSGTTTMTNEQWAALHLGDEAYGSNRGYFILREQITNLFGDGFFNALELARPNAFIFHQGRPCEDALFTVIGQLGRGLIIPGNGHFDTTEANIKENHIQAVNLFSQELKDGNSKSFFKGNMDVIALKKLLTVSKAKIPLVFLTITNNTGGGQPVSMQNIKEVSEITHFYKIPLFFDACRFAENAWFIKRYEKDYRNKTIKEIVQEMFNFVDGFIISFKKDGLVNMGGGLFLKDRGLFIKKYPHIPDALMNYQIRTEGHPSYGGMSGRDIMTLTIGLKTVIKEEYLDYRINQVRAFGKNMQEEGIPVLMPIGGHAVYLDINKFFDGTNMKQGDFGGIAFTALLLANYGYRACELGCFAFGSHNPETTEEIFPEVNFVRFAVPRLRYEKQDLDSAVIAVKKLHEDKDKIPPIEVTYGKDLPLRHFKARFRFKSQKIK</sequence>
<dbReference type="PANTHER" id="PTHR32325:SF4">
    <property type="entry name" value="TRYPTOPHANASE"/>
    <property type="match status" value="1"/>
</dbReference>
<proteinExistence type="inferred from homology"/>
<dbReference type="NCBIfam" id="NF009709">
    <property type="entry name" value="PRK13238.1"/>
    <property type="match status" value="1"/>
</dbReference>
<evidence type="ECO:0000256" key="1">
    <source>
        <dbReference type="ARBA" id="ARBA00001933"/>
    </source>
</evidence>
<dbReference type="SUPFAM" id="SSF53383">
    <property type="entry name" value="PLP-dependent transferases"/>
    <property type="match status" value="1"/>
</dbReference>
<dbReference type="AlphaFoldDB" id="A0A1J4TMM9"/>
<dbReference type="InterPro" id="IPR015421">
    <property type="entry name" value="PyrdxlP-dep_Trfase_major"/>
</dbReference>
<evidence type="ECO:0000313" key="5">
    <source>
        <dbReference type="EMBL" id="OIO13058.1"/>
    </source>
</evidence>
<gene>
    <name evidence="5" type="ORF">AUJ73_04435</name>
</gene>
<feature type="domain" description="Aromatic amino acid beta-eliminating lyase/threonine aldolase" evidence="4">
    <location>
        <begin position="51"/>
        <end position="444"/>
    </location>
</feature>
<protein>
    <recommendedName>
        <fullName evidence="4">Aromatic amino acid beta-eliminating lyase/threonine aldolase domain-containing protein</fullName>
    </recommendedName>
</protein>
<dbReference type="GO" id="GO:0006520">
    <property type="term" value="P:amino acid metabolic process"/>
    <property type="evidence" value="ECO:0007669"/>
    <property type="project" value="InterPro"/>
</dbReference>